<evidence type="ECO:0000313" key="3">
    <source>
        <dbReference type="Proteomes" id="UP000003781"/>
    </source>
</evidence>
<organism evidence="2 3">
    <name type="scientific">Crocosphaera chwakensis CCY0110</name>
    <dbReference type="NCBI Taxonomy" id="391612"/>
    <lineage>
        <taxon>Bacteria</taxon>
        <taxon>Bacillati</taxon>
        <taxon>Cyanobacteriota</taxon>
        <taxon>Cyanophyceae</taxon>
        <taxon>Oscillatoriophycideae</taxon>
        <taxon>Chroococcales</taxon>
        <taxon>Aphanothecaceae</taxon>
        <taxon>Crocosphaera</taxon>
        <taxon>Crocosphaera chwakensis</taxon>
    </lineage>
</organism>
<dbReference type="Pfam" id="PF12770">
    <property type="entry name" value="CHAT"/>
    <property type="match status" value="1"/>
</dbReference>
<dbReference type="Proteomes" id="UP000003781">
    <property type="component" value="Unassembled WGS sequence"/>
</dbReference>
<dbReference type="EMBL" id="AAXW01000067">
    <property type="protein sequence ID" value="EAZ88763.1"/>
    <property type="molecule type" value="Genomic_DNA"/>
</dbReference>
<evidence type="ECO:0000259" key="1">
    <source>
        <dbReference type="Pfam" id="PF12770"/>
    </source>
</evidence>
<dbReference type="eggNOG" id="COG4995">
    <property type="taxonomic scope" value="Bacteria"/>
</dbReference>
<dbReference type="AlphaFoldDB" id="A3IXK7"/>
<sequence>FILTSEDLKVITKDIDSDEFNQLITQYRQELSDYMNDNVFVTSEKMYDILIRPIESEVNTIDPENLAIIATGKLRYIPFETLLDKEKDEFLLKKYPIHYLTRISTRAIPPNPPLQRGENVMTALALANPKPTKATLLGTETEAQHLMDNFPGSEAYLGTDATLKTFKENASRFPILHLGTHGCFDPNGCPNLGMEANTILFANNEQYNIADAALLGLKNTEILVLSACQTAKEANANGRELSGLAFVLERAGAKTVMASLWNADDNVSANIMTNFYTNMKQGMSKNEAMQRAKLNYLETGKYDHPYFWSPFILIGNN</sequence>
<dbReference type="InterPro" id="IPR024983">
    <property type="entry name" value="CHAT_dom"/>
</dbReference>
<dbReference type="RefSeq" id="WP_008278117.1">
    <property type="nucleotide sequence ID" value="NZ_AAXW01000067.1"/>
</dbReference>
<feature type="non-terminal residue" evidence="2">
    <location>
        <position position="1"/>
    </location>
</feature>
<accession>A3IXK7</accession>
<comment type="caution">
    <text evidence="2">The sequence shown here is derived from an EMBL/GenBank/DDBJ whole genome shotgun (WGS) entry which is preliminary data.</text>
</comment>
<reference evidence="2 3" key="1">
    <citation type="submission" date="2007-03" db="EMBL/GenBank/DDBJ databases">
        <authorList>
            <person name="Stal L."/>
            <person name="Ferriera S."/>
            <person name="Johnson J."/>
            <person name="Kravitz S."/>
            <person name="Beeson K."/>
            <person name="Sutton G."/>
            <person name="Rogers Y.-H."/>
            <person name="Friedman R."/>
            <person name="Frazier M."/>
            <person name="Venter J.C."/>
        </authorList>
    </citation>
    <scope>NUCLEOTIDE SEQUENCE [LARGE SCALE GENOMIC DNA]</scope>
    <source>
        <strain evidence="2 3">CCY0110</strain>
    </source>
</reference>
<keyword evidence="3" id="KW-1185">Reference proteome</keyword>
<evidence type="ECO:0000313" key="2">
    <source>
        <dbReference type="EMBL" id="EAZ88763.1"/>
    </source>
</evidence>
<gene>
    <name evidence="2" type="ORF">CY0110_09345</name>
</gene>
<name>A3IXK7_9CHRO</name>
<dbReference type="OrthoDB" id="446317at2"/>
<protein>
    <submittedName>
        <fullName evidence="2">TPR repeat</fullName>
    </submittedName>
</protein>
<proteinExistence type="predicted"/>
<feature type="domain" description="CHAT" evidence="1">
    <location>
        <begin position="43"/>
        <end position="316"/>
    </location>
</feature>